<sequence>MLTLTLLKIVGRVCTREGSSQSASYAYGFTSPADSHTCQTLGPFQDGSNGEPTGRRPEHADAEARRRRCCRPRLRQRRLLVTKARLSVLVRYRSRPYLAFDGFITISCIPKQPDSQKAPVVRQGPARRALTSGALSRNLGPSAAEDASPDS</sequence>
<organism evidence="2 3">
    <name type="scientific">Brassica carinata</name>
    <name type="common">Ethiopian mustard</name>
    <name type="synonym">Abyssinian cabbage</name>
    <dbReference type="NCBI Taxonomy" id="52824"/>
    <lineage>
        <taxon>Eukaryota</taxon>
        <taxon>Viridiplantae</taxon>
        <taxon>Streptophyta</taxon>
        <taxon>Embryophyta</taxon>
        <taxon>Tracheophyta</taxon>
        <taxon>Spermatophyta</taxon>
        <taxon>Magnoliopsida</taxon>
        <taxon>eudicotyledons</taxon>
        <taxon>Gunneridae</taxon>
        <taxon>Pentapetalae</taxon>
        <taxon>rosids</taxon>
        <taxon>malvids</taxon>
        <taxon>Brassicales</taxon>
        <taxon>Brassicaceae</taxon>
        <taxon>Brassiceae</taxon>
        <taxon>Brassica</taxon>
    </lineage>
</organism>
<name>A0A8X7TJ15_BRACI</name>
<dbReference type="PANTHER" id="PTHR47188">
    <property type="entry name" value="PROTEIN TAR1"/>
    <property type="match status" value="1"/>
</dbReference>
<dbReference type="InterPro" id="IPR044792">
    <property type="entry name" value="TAR1"/>
</dbReference>
<gene>
    <name evidence="2" type="ORF">Bca52824_095260</name>
</gene>
<dbReference type="GO" id="GO:0043457">
    <property type="term" value="P:regulation of cellular respiration"/>
    <property type="evidence" value="ECO:0007669"/>
    <property type="project" value="InterPro"/>
</dbReference>
<proteinExistence type="predicted"/>
<feature type="region of interest" description="Disordered" evidence="1">
    <location>
        <begin position="114"/>
        <end position="151"/>
    </location>
</feature>
<protein>
    <submittedName>
        <fullName evidence="2">Uncharacterized protein</fullName>
    </submittedName>
</protein>
<feature type="region of interest" description="Disordered" evidence="1">
    <location>
        <begin position="38"/>
        <end position="66"/>
    </location>
</feature>
<evidence type="ECO:0000256" key="1">
    <source>
        <dbReference type="SAM" id="MobiDB-lite"/>
    </source>
</evidence>
<evidence type="ECO:0000313" key="3">
    <source>
        <dbReference type="Proteomes" id="UP000886595"/>
    </source>
</evidence>
<keyword evidence="3" id="KW-1185">Reference proteome</keyword>
<dbReference type="AlphaFoldDB" id="A0A8X7TJ15"/>
<reference evidence="2 3" key="1">
    <citation type="submission" date="2020-02" db="EMBL/GenBank/DDBJ databases">
        <authorList>
            <person name="Ma Q."/>
            <person name="Huang Y."/>
            <person name="Song X."/>
            <person name="Pei D."/>
        </authorList>
    </citation>
    <scope>NUCLEOTIDE SEQUENCE [LARGE SCALE GENOMIC DNA]</scope>
    <source>
        <strain evidence="2">Sxm20200214</strain>
        <tissue evidence="2">Leaf</tissue>
    </source>
</reference>
<dbReference type="Proteomes" id="UP000886595">
    <property type="component" value="Unassembled WGS sequence"/>
</dbReference>
<dbReference type="EMBL" id="JAAMPC010000317">
    <property type="protein sequence ID" value="KAG2242896.1"/>
    <property type="molecule type" value="Genomic_DNA"/>
</dbReference>
<accession>A0A8X7TJ15</accession>
<comment type="caution">
    <text evidence="2">The sequence shown here is derived from an EMBL/GenBank/DDBJ whole genome shotgun (WGS) entry which is preliminary data.</text>
</comment>
<dbReference type="PANTHER" id="PTHR47188:SF1">
    <property type="entry name" value="PROTEIN TAR1"/>
    <property type="match status" value="1"/>
</dbReference>
<feature type="compositionally biased region" description="Polar residues" evidence="1">
    <location>
        <begin position="38"/>
        <end position="51"/>
    </location>
</feature>
<evidence type="ECO:0000313" key="2">
    <source>
        <dbReference type="EMBL" id="KAG2242896.1"/>
    </source>
</evidence>
<feature type="compositionally biased region" description="Basic and acidic residues" evidence="1">
    <location>
        <begin position="53"/>
        <end position="64"/>
    </location>
</feature>